<name>A0A1Y6LSP1_ZYMTR</name>
<accession>A0A1Y6LSP1</accession>
<evidence type="ECO:0000313" key="3">
    <source>
        <dbReference type="Proteomes" id="UP000215453"/>
    </source>
</evidence>
<dbReference type="Proteomes" id="UP000215453">
    <property type="component" value="Chromosome 9"/>
</dbReference>
<gene>
    <name evidence="2" type="ORF">ZT1A5_G8878</name>
</gene>
<proteinExistence type="predicted"/>
<evidence type="ECO:0000256" key="1">
    <source>
        <dbReference type="SAM" id="MobiDB-lite"/>
    </source>
</evidence>
<evidence type="ECO:0000313" key="2">
    <source>
        <dbReference type="EMBL" id="SMY27433.1"/>
    </source>
</evidence>
<protein>
    <submittedName>
        <fullName evidence="2">Uncharacterized protein</fullName>
    </submittedName>
</protein>
<dbReference type="AlphaFoldDB" id="A0A1Y6LSP1"/>
<organism evidence="2 3">
    <name type="scientific">Zymoseptoria tritici ST99CH_1A5</name>
    <dbReference type="NCBI Taxonomy" id="1276529"/>
    <lineage>
        <taxon>Eukaryota</taxon>
        <taxon>Fungi</taxon>
        <taxon>Dikarya</taxon>
        <taxon>Ascomycota</taxon>
        <taxon>Pezizomycotina</taxon>
        <taxon>Dothideomycetes</taxon>
        <taxon>Dothideomycetidae</taxon>
        <taxon>Mycosphaerellales</taxon>
        <taxon>Mycosphaerellaceae</taxon>
        <taxon>Zymoseptoria</taxon>
    </lineage>
</organism>
<sequence length="130" mass="14246">MLNRPDAKDLSMEPPSTPPPQQDQSTSEKQQPNPETIFAELKVNLDTGQTLRNDLEALQQAHAKQRTLAELRTLTELGNDLSAAQDAHHQTGQTLKKAQMAYDLVGGSDRAGFEVVGAFVFGWLLGAFMI</sequence>
<reference evidence="2 3" key="1">
    <citation type="submission" date="2016-10" db="EMBL/GenBank/DDBJ databases">
        <authorList>
            <person name="Varghese N."/>
        </authorList>
    </citation>
    <scope>NUCLEOTIDE SEQUENCE [LARGE SCALE GENOMIC DNA]</scope>
</reference>
<dbReference type="EMBL" id="LT882684">
    <property type="protein sequence ID" value="SMY27433.1"/>
    <property type="molecule type" value="Genomic_DNA"/>
</dbReference>
<feature type="region of interest" description="Disordered" evidence="1">
    <location>
        <begin position="1"/>
        <end position="35"/>
    </location>
</feature>
<feature type="compositionally biased region" description="Basic and acidic residues" evidence="1">
    <location>
        <begin position="1"/>
        <end position="11"/>
    </location>
</feature>